<dbReference type="PANTHER" id="PTHR34477:SF5">
    <property type="entry name" value="BSL5627 PROTEIN"/>
    <property type="match status" value="1"/>
</dbReference>
<reference evidence="3 4" key="1">
    <citation type="submission" date="2016-07" db="EMBL/GenBank/DDBJ databases">
        <title>Draft Genome Sequence of Methylobrevis pamukkalensis PK2.</title>
        <authorList>
            <person name="Vasilenko O.V."/>
            <person name="Doronina N.V."/>
            <person name="Shmareva M.N."/>
            <person name="Tarlachkov S.V."/>
            <person name="Mustakhimov I."/>
            <person name="Trotsenko Y.A."/>
        </authorList>
    </citation>
    <scope>NUCLEOTIDE SEQUENCE [LARGE SCALE GENOMIC DNA]</scope>
    <source>
        <strain evidence="3 4">PK2</strain>
    </source>
</reference>
<dbReference type="PATRIC" id="fig|1439726.3.peg.1113"/>
<dbReference type="CDD" id="cd10448">
    <property type="entry name" value="GIY-YIG_unchar_3"/>
    <property type="match status" value="1"/>
</dbReference>
<dbReference type="InterPro" id="IPR050190">
    <property type="entry name" value="UPF0213_domain"/>
</dbReference>
<gene>
    <name evidence="3" type="ORF">A6302_01068</name>
</gene>
<evidence type="ECO:0000313" key="4">
    <source>
        <dbReference type="Proteomes" id="UP000094622"/>
    </source>
</evidence>
<feature type="domain" description="GIY-YIG" evidence="2">
    <location>
        <begin position="1"/>
        <end position="77"/>
    </location>
</feature>
<keyword evidence="4" id="KW-1185">Reference proteome</keyword>
<dbReference type="Pfam" id="PF01541">
    <property type="entry name" value="GIY-YIG"/>
    <property type="match status" value="1"/>
</dbReference>
<name>A0A1E3H5Y3_9HYPH</name>
<dbReference type="InterPro" id="IPR035901">
    <property type="entry name" value="GIY-YIG_endonuc_sf"/>
</dbReference>
<comment type="caution">
    <text evidence="3">The sequence shown here is derived from an EMBL/GenBank/DDBJ whole genome shotgun (WGS) entry which is preliminary data.</text>
</comment>
<evidence type="ECO:0000256" key="1">
    <source>
        <dbReference type="ARBA" id="ARBA00007435"/>
    </source>
</evidence>
<dbReference type="SUPFAM" id="SSF82771">
    <property type="entry name" value="GIY-YIG endonuclease"/>
    <property type="match status" value="1"/>
</dbReference>
<comment type="similarity">
    <text evidence="1">Belongs to the UPF0213 family.</text>
</comment>
<accession>A0A1E3H5Y3</accession>
<dbReference type="SMART" id="SM00465">
    <property type="entry name" value="GIYc"/>
    <property type="match status" value="1"/>
</dbReference>
<protein>
    <submittedName>
        <fullName evidence="3">GIY-YIG nuclease superfamily protein</fullName>
    </submittedName>
</protein>
<dbReference type="InterPro" id="IPR000305">
    <property type="entry name" value="GIY-YIG_endonuc"/>
</dbReference>
<dbReference type="EMBL" id="MCRJ01000018">
    <property type="protein sequence ID" value="ODN71555.1"/>
    <property type="molecule type" value="Genomic_DNA"/>
</dbReference>
<proteinExistence type="inferred from homology"/>
<dbReference type="AlphaFoldDB" id="A0A1E3H5Y3"/>
<dbReference type="PANTHER" id="PTHR34477">
    <property type="entry name" value="UPF0213 PROTEIN YHBQ"/>
    <property type="match status" value="1"/>
</dbReference>
<evidence type="ECO:0000259" key="2">
    <source>
        <dbReference type="PROSITE" id="PS50164"/>
    </source>
</evidence>
<dbReference type="Proteomes" id="UP000094622">
    <property type="component" value="Unassembled WGS sequence"/>
</dbReference>
<dbReference type="RefSeq" id="WP_083255523.1">
    <property type="nucleotide sequence ID" value="NZ_MCRJ01000018.1"/>
</dbReference>
<organism evidence="3 4">
    <name type="scientific">Methylobrevis pamukkalensis</name>
    <dbReference type="NCBI Taxonomy" id="1439726"/>
    <lineage>
        <taxon>Bacteria</taxon>
        <taxon>Pseudomonadati</taxon>
        <taxon>Pseudomonadota</taxon>
        <taxon>Alphaproteobacteria</taxon>
        <taxon>Hyphomicrobiales</taxon>
        <taxon>Pleomorphomonadaceae</taxon>
        <taxon>Methylobrevis</taxon>
    </lineage>
</organism>
<sequence>MAGWVYIMANRMRGTLYIGVTSDLPRRAYEHREGLTPGFASRHGCRRLVWTEEFPTITEAISREKSLKKWTRAWKLALVERDNPHWTDLFDTLNM</sequence>
<evidence type="ECO:0000313" key="3">
    <source>
        <dbReference type="EMBL" id="ODN71555.1"/>
    </source>
</evidence>
<dbReference type="PROSITE" id="PS50164">
    <property type="entry name" value="GIY_YIG"/>
    <property type="match status" value="1"/>
</dbReference>
<dbReference type="OrthoDB" id="287318at2"/>
<dbReference type="Gene3D" id="3.40.1440.10">
    <property type="entry name" value="GIY-YIG endonuclease"/>
    <property type="match status" value="1"/>
</dbReference>